<feature type="compositionally biased region" description="Pro residues" evidence="3">
    <location>
        <begin position="929"/>
        <end position="940"/>
    </location>
</feature>
<feature type="compositionally biased region" description="Polar residues" evidence="3">
    <location>
        <begin position="160"/>
        <end position="172"/>
    </location>
</feature>
<evidence type="ECO:0000256" key="1">
    <source>
        <dbReference type="ARBA" id="ARBA00022884"/>
    </source>
</evidence>
<feature type="region of interest" description="Disordered" evidence="3">
    <location>
        <begin position="766"/>
        <end position="789"/>
    </location>
</feature>
<evidence type="ECO:0000259" key="4">
    <source>
        <dbReference type="SMART" id="SM00360"/>
    </source>
</evidence>
<feature type="region of interest" description="Disordered" evidence="3">
    <location>
        <begin position="430"/>
        <end position="462"/>
    </location>
</feature>
<keyword evidence="6" id="KW-1185">Reference proteome</keyword>
<evidence type="ECO:0000256" key="3">
    <source>
        <dbReference type="SAM" id="MobiDB-lite"/>
    </source>
</evidence>
<evidence type="ECO:0000256" key="2">
    <source>
        <dbReference type="SAM" id="Coils"/>
    </source>
</evidence>
<feature type="region of interest" description="Disordered" evidence="3">
    <location>
        <begin position="835"/>
        <end position="855"/>
    </location>
</feature>
<feature type="compositionally biased region" description="Basic and acidic residues" evidence="3">
    <location>
        <begin position="195"/>
        <end position="205"/>
    </location>
</feature>
<feature type="compositionally biased region" description="Basic residues" evidence="3">
    <location>
        <begin position="245"/>
        <end position="265"/>
    </location>
</feature>
<dbReference type="Proteomes" id="UP000827092">
    <property type="component" value="Unassembled WGS sequence"/>
</dbReference>
<feature type="compositionally biased region" description="Pro residues" evidence="3">
    <location>
        <begin position="450"/>
        <end position="462"/>
    </location>
</feature>
<feature type="domain" description="RRM" evidence="4">
    <location>
        <begin position="1063"/>
        <end position="1130"/>
    </location>
</feature>
<dbReference type="PANTHER" id="PTHR22014:SF2">
    <property type="entry name" value="RNA-BINDING PROTEIN 33"/>
    <property type="match status" value="1"/>
</dbReference>
<feature type="compositionally biased region" description="Polar residues" evidence="3">
    <location>
        <begin position="323"/>
        <end position="348"/>
    </location>
</feature>
<feature type="compositionally biased region" description="Basic and acidic residues" evidence="3">
    <location>
        <begin position="114"/>
        <end position="125"/>
    </location>
</feature>
<dbReference type="SMART" id="SM00360">
    <property type="entry name" value="RRM"/>
    <property type="match status" value="1"/>
</dbReference>
<dbReference type="PANTHER" id="PTHR22014">
    <property type="entry name" value="RNA-BINDING PROTEIN 33"/>
    <property type="match status" value="1"/>
</dbReference>
<evidence type="ECO:0000313" key="6">
    <source>
        <dbReference type="Proteomes" id="UP000827092"/>
    </source>
</evidence>
<evidence type="ECO:0000313" key="5">
    <source>
        <dbReference type="EMBL" id="KAG8176595.1"/>
    </source>
</evidence>
<organism evidence="5 6">
    <name type="scientific">Oedothorax gibbosus</name>
    <dbReference type="NCBI Taxonomy" id="931172"/>
    <lineage>
        <taxon>Eukaryota</taxon>
        <taxon>Metazoa</taxon>
        <taxon>Ecdysozoa</taxon>
        <taxon>Arthropoda</taxon>
        <taxon>Chelicerata</taxon>
        <taxon>Arachnida</taxon>
        <taxon>Araneae</taxon>
        <taxon>Araneomorphae</taxon>
        <taxon>Entelegynae</taxon>
        <taxon>Araneoidea</taxon>
        <taxon>Linyphiidae</taxon>
        <taxon>Erigoninae</taxon>
        <taxon>Oedothorax</taxon>
    </lineage>
</organism>
<dbReference type="Gene3D" id="3.30.70.330">
    <property type="match status" value="1"/>
</dbReference>
<feature type="region of interest" description="Disordered" evidence="3">
    <location>
        <begin position="98"/>
        <end position="213"/>
    </location>
</feature>
<dbReference type="InterPro" id="IPR035979">
    <property type="entry name" value="RBD_domain_sf"/>
</dbReference>
<feature type="coiled-coil region" evidence="2">
    <location>
        <begin position="621"/>
        <end position="667"/>
    </location>
</feature>
<feature type="compositionally biased region" description="Polar residues" evidence="3">
    <location>
        <begin position="521"/>
        <end position="556"/>
    </location>
</feature>
<dbReference type="InterPro" id="IPR039878">
    <property type="entry name" value="RBM33"/>
</dbReference>
<feature type="compositionally biased region" description="Polar residues" evidence="3">
    <location>
        <begin position="1024"/>
        <end position="1034"/>
    </location>
</feature>
<feature type="region of interest" description="Disordered" evidence="3">
    <location>
        <begin position="1008"/>
        <end position="1036"/>
    </location>
</feature>
<keyword evidence="2" id="KW-0175">Coiled coil</keyword>
<feature type="compositionally biased region" description="Basic and acidic residues" evidence="3">
    <location>
        <begin position="135"/>
        <end position="144"/>
    </location>
</feature>
<dbReference type="GO" id="GO:0003723">
    <property type="term" value="F:RNA binding"/>
    <property type="evidence" value="ECO:0007669"/>
    <property type="project" value="UniProtKB-KW"/>
</dbReference>
<feature type="compositionally biased region" description="Polar residues" evidence="3">
    <location>
        <begin position="266"/>
        <end position="275"/>
    </location>
</feature>
<gene>
    <name evidence="5" type="ORF">JTE90_026844</name>
</gene>
<sequence length="1134" mass="129942">MDDDLLADDGQFKDDGLDDLDIDEEAALLGLSDEETENNRITGDQDLEYVDEDGNPVEIGANNAEQYEVAKYDYDKDPGTPTEDDVLDLVLDTELESFTEEDSELFRESPAMTFKKENERQRKDNLISLTSSRNDSNKMNRQDSRQQSPDMGSGRVKTEPSFQGSHASSSGRKVSADTFNLKIEYDEESEEEHDDDHRERFKSERSNIITLTPAKNRDIPDTLESVISVEEEAKVQAFLENEQKRKNRYRGRNNQHMNRNSRHNRPNQSFNSPQHHQPPVFASPAPVQQQFQTPTGPPQPQKILINPHFRGPRPQLDAELGIVNQNQNPQVSTPQPQYNQPHQFTPPVNYTPDHTHQTNHAPPVYNAPPPSMPQYAHQEYHPPPQQHIQHPPHHVQQNQPSVWQNPPLELHQPQVSYANPPPHMNYGEPIGHSPAYHNNYNPNNYQNPAYSPPQMPPPQQMPPPPQNINYNQPPHIMQSHQPPAGYTQAQSANVPQMHFQNNQPVQQHDMQQKPRIKESRQFTYQEQRNTNQPQRNMNQPHSQNFIRNNNAQNQSFHRVPEKRASNLTMKQVPKKQPRLEHPQRKNVHVNSSNIREIPLVDTVKNPIKVVSVKREGSKPVLEDEDEETRELRMKIEEQKLLREQILKRKEERRRQMAAQRLIDMQQRQQSEQNSNVICISRVEQKVPIQAPTQNAVKPKANVRERIGIPGVVQGGIKKKVVVVRKKVQPVTTAAPAQQNKVTMAQRLGNQPPKHVQPQKQAIATSIPPKPKQSAVQPSQQKATATTTQLATVKKPQQPNKNLLTAAAKKIIAKSKPNAKNNKGNILNRLGNRGFINRPQHGMRPPASPRFNGPRQPPPFLEPRMRFPGPMNDMRPPFHDQGLPPFDQRPPPFRDQGHPPFEHRPFDDCGPPPFERRPHPFDDRPFDDCGPPPFDCRPPPFENQRPPMLPFGERPPFNHPRFRMDRPGFRPPMRMDFGDRFPPPQFRPQFEQGPMFQRPRFQGPNHRQRFNNPQKKQGVGVKNSPCKTDSSQSPTKGVVVKKENEDVKNVLIHQKGPVERKPLSVCVENLSSSTTAVQLKKLCTSVGEVENIQLIKDQRKAVIIFKEPSQAVDFQKKFQRHMLDLAMIQVSLINA</sequence>
<feature type="compositionally biased region" description="Low complexity" evidence="3">
    <location>
        <begin position="432"/>
        <end position="449"/>
    </location>
</feature>
<dbReference type="Pfam" id="PF00076">
    <property type="entry name" value="RRM_1"/>
    <property type="match status" value="1"/>
</dbReference>
<name>A0AAV6TX30_9ARAC</name>
<comment type="caution">
    <text evidence="5">The sequence shown here is derived from an EMBL/GenBank/DDBJ whole genome shotgun (WGS) entry which is preliminary data.</text>
</comment>
<dbReference type="CDD" id="cd00590">
    <property type="entry name" value="RRM_SF"/>
    <property type="match status" value="1"/>
</dbReference>
<keyword evidence="1" id="KW-0694">RNA-binding</keyword>
<feature type="compositionally biased region" description="Basic and acidic residues" evidence="3">
    <location>
        <begin position="510"/>
        <end position="520"/>
    </location>
</feature>
<dbReference type="SUPFAM" id="SSF54928">
    <property type="entry name" value="RNA-binding domain, RBD"/>
    <property type="match status" value="1"/>
</dbReference>
<protein>
    <recommendedName>
        <fullName evidence="4">RRM domain-containing protein</fullName>
    </recommendedName>
</protein>
<proteinExistence type="predicted"/>
<dbReference type="InterPro" id="IPR000504">
    <property type="entry name" value="RRM_dom"/>
</dbReference>
<feature type="compositionally biased region" description="Acidic residues" evidence="3">
    <location>
        <begin position="185"/>
        <end position="194"/>
    </location>
</feature>
<feature type="region of interest" description="Disordered" evidence="3">
    <location>
        <begin position="923"/>
        <end position="958"/>
    </location>
</feature>
<dbReference type="EMBL" id="JAFNEN010000863">
    <property type="protein sequence ID" value="KAG8176595.1"/>
    <property type="molecule type" value="Genomic_DNA"/>
</dbReference>
<reference evidence="5 6" key="1">
    <citation type="journal article" date="2022" name="Nat. Ecol. Evol.">
        <title>A masculinizing supergene underlies an exaggerated male reproductive morph in a spider.</title>
        <authorList>
            <person name="Hendrickx F."/>
            <person name="De Corte Z."/>
            <person name="Sonet G."/>
            <person name="Van Belleghem S.M."/>
            <person name="Kostlbacher S."/>
            <person name="Vangestel C."/>
        </authorList>
    </citation>
    <scope>NUCLEOTIDE SEQUENCE [LARGE SCALE GENOMIC DNA]</scope>
    <source>
        <tissue evidence="5">Whole body</tissue>
    </source>
</reference>
<dbReference type="AlphaFoldDB" id="A0AAV6TX30"/>
<accession>A0AAV6TX30</accession>
<feature type="compositionally biased region" description="Low complexity" evidence="3">
    <location>
        <begin position="779"/>
        <end position="789"/>
    </location>
</feature>
<feature type="region of interest" description="Disordered" evidence="3">
    <location>
        <begin position="505"/>
        <end position="587"/>
    </location>
</feature>
<dbReference type="InterPro" id="IPR012677">
    <property type="entry name" value="Nucleotide-bd_a/b_plait_sf"/>
</dbReference>
<feature type="region of interest" description="Disordered" evidence="3">
    <location>
        <begin position="240"/>
        <end position="370"/>
    </location>
</feature>